<dbReference type="PANTHER" id="PTHR30026:SF22">
    <property type="entry name" value="OUTER MEMBRANE EFFLUX PROTEIN"/>
    <property type="match status" value="1"/>
</dbReference>
<evidence type="ECO:0000313" key="10">
    <source>
        <dbReference type="EMBL" id="MFD1789047.1"/>
    </source>
</evidence>
<dbReference type="Gene3D" id="1.20.1600.10">
    <property type="entry name" value="Outer membrane efflux proteins (OEP)"/>
    <property type="match status" value="1"/>
</dbReference>
<dbReference type="SUPFAM" id="SSF56954">
    <property type="entry name" value="Outer membrane efflux proteins (OEP)"/>
    <property type="match status" value="1"/>
</dbReference>
<keyword evidence="6" id="KW-0472">Membrane</keyword>
<keyword evidence="4" id="KW-1134">Transmembrane beta strand</keyword>
<comment type="subcellular location">
    <subcellularLocation>
        <location evidence="1">Cell outer membrane</location>
    </subcellularLocation>
</comment>
<evidence type="ECO:0000256" key="3">
    <source>
        <dbReference type="ARBA" id="ARBA00022448"/>
    </source>
</evidence>
<dbReference type="InterPro" id="IPR003423">
    <property type="entry name" value="OMP_efflux"/>
</dbReference>
<dbReference type="InterPro" id="IPR051906">
    <property type="entry name" value="TolC-like"/>
</dbReference>
<evidence type="ECO:0000256" key="6">
    <source>
        <dbReference type="ARBA" id="ARBA00023136"/>
    </source>
</evidence>
<dbReference type="Pfam" id="PF02321">
    <property type="entry name" value="OEP"/>
    <property type="match status" value="1"/>
</dbReference>
<keyword evidence="7" id="KW-0998">Cell outer membrane</keyword>
<dbReference type="Proteomes" id="UP001597283">
    <property type="component" value="Unassembled WGS sequence"/>
</dbReference>
<reference evidence="11" key="1">
    <citation type="journal article" date="2019" name="Int. J. Syst. Evol. Microbiol.">
        <title>The Global Catalogue of Microorganisms (GCM) 10K type strain sequencing project: providing services to taxonomists for standard genome sequencing and annotation.</title>
        <authorList>
            <consortium name="The Broad Institute Genomics Platform"/>
            <consortium name="The Broad Institute Genome Sequencing Center for Infectious Disease"/>
            <person name="Wu L."/>
            <person name="Ma J."/>
        </authorList>
    </citation>
    <scope>NUCLEOTIDE SEQUENCE [LARGE SCALE GENOMIC DNA]</scope>
    <source>
        <strain evidence="11">Q85</strain>
    </source>
</reference>
<protein>
    <submittedName>
        <fullName evidence="10">TolC family protein</fullName>
    </submittedName>
</protein>
<sequence length="441" mass="47147">MTMVRWVAGVALVAMFASGAGAQSTVQGPPNPRAVPEATVPRPAAISPALFQAVERATENYPSIRATRSLVTAARSDVRAAKNLRLPSVGVQGVTVGTGGGLGSQFVVDQPVYTFGRLEAQIDRAKAFQLVRAAQVDETVMAVALDTVNAYFDIARMAKREAILTESLTEHRMLLDSIGRRVEQEVSARSDLELARSRVAQLEQDLALTVAQRQATTARLYQLVGDEGYNPGNVPSYDPAIHHPDPTGATDQAVACSPSRDRLTAQTLVSKAETKQAKRSFWPQLSAQYSYNNIIGSRAGLAVTAQTTGGLSNLAAADAARARETATELDVQTAERELREQLANDLVENAAARGRITAGVSAAGSAENVTESFKRQFIAGRRTWLDVMNATREATSAELGSSDAEFSAMASAARILLRTCRWQPQPRLGRAPGQMTVGTVQ</sequence>
<name>A0ABW4NFX0_9SPHN</name>
<organism evidence="10 11">
    <name type="scientific">Sphingomonas floccifaciens</name>
    <dbReference type="NCBI Taxonomy" id="1844115"/>
    <lineage>
        <taxon>Bacteria</taxon>
        <taxon>Pseudomonadati</taxon>
        <taxon>Pseudomonadota</taxon>
        <taxon>Alphaproteobacteria</taxon>
        <taxon>Sphingomonadales</taxon>
        <taxon>Sphingomonadaceae</taxon>
        <taxon>Sphingomonas</taxon>
    </lineage>
</organism>
<feature type="signal peptide" evidence="9">
    <location>
        <begin position="1"/>
        <end position="22"/>
    </location>
</feature>
<keyword evidence="11" id="KW-1185">Reference proteome</keyword>
<comment type="similarity">
    <text evidence="2">Belongs to the outer membrane factor (OMF) (TC 1.B.17) family.</text>
</comment>
<accession>A0ABW4NFX0</accession>
<evidence type="ECO:0000256" key="1">
    <source>
        <dbReference type="ARBA" id="ARBA00004442"/>
    </source>
</evidence>
<evidence type="ECO:0000313" key="11">
    <source>
        <dbReference type="Proteomes" id="UP001597283"/>
    </source>
</evidence>
<dbReference type="RefSeq" id="WP_380941415.1">
    <property type="nucleotide sequence ID" value="NZ_JBHUFC010000006.1"/>
</dbReference>
<comment type="caution">
    <text evidence="10">The sequence shown here is derived from an EMBL/GenBank/DDBJ whole genome shotgun (WGS) entry which is preliminary data.</text>
</comment>
<dbReference type="EMBL" id="JBHUFC010000006">
    <property type="protein sequence ID" value="MFD1789047.1"/>
    <property type="molecule type" value="Genomic_DNA"/>
</dbReference>
<dbReference type="PANTHER" id="PTHR30026">
    <property type="entry name" value="OUTER MEMBRANE PROTEIN TOLC"/>
    <property type="match status" value="1"/>
</dbReference>
<feature type="coiled-coil region" evidence="8">
    <location>
        <begin position="185"/>
        <end position="212"/>
    </location>
</feature>
<evidence type="ECO:0000256" key="5">
    <source>
        <dbReference type="ARBA" id="ARBA00022692"/>
    </source>
</evidence>
<evidence type="ECO:0000256" key="9">
    <source>
        <dbReference type="SAM" id="SignalP"/>
    </source>
</evidence>
<evidence type="ECO:0000256" key="7">
    <source>
        <dbReference type="ARBA" id="ARBA00023237"/>
    </source>
</evidence>
<feature type="chain" id="PRO_5047148114" evidence="9">
    <location>
        <begin position="23"/>
        <end position="441"/>
    </location>
</feature>
<gene>
    <name evidence="10" type="ORF">ACFSC3_15900</name>
</gene>
<keyword evidence="9" id="KW-0732">Signal</keyword>
<keyword evidence="5" id="KW-0812">Transmembrane</keyword>
<keyword evidence="3" id="KW-0813">Transport</keyword>
<proteinExistence type="inferred from homology"/>
<evidence type="ECO:0000256" key="2">
    <source>
        <dbReference type="ARBA" id="ARBA00007613"/>
    </source>
</evidence>
<evidence type="ECO:0000256" key="8">
    <source>
        <dbReference type="SAM" id="Coils"/>
    </source>
</evidence>
<keyword evidence="8" id="KW-0175">Coiled coil</keyword>
<evidence type="ECO:0000256" key="4">
    <source>
        <dbReference type="ARBA" id="ARBA00022452"/>
    </source>
</evidence>